<proteinExistence type="predicted"/>
<feature type="compositionally biased region" description="Basic residues" evidence="1">
    <location>
        <begin position="213"/>
        <end position="226"/>
    </location>
</feature>
<dbReference type="KEGG" id="mlr:MELLADRAFT_75364"/>
<feature type="compositionally biased region" description="Low complexity" evidence="1">
    <location>
        <begin position="174"/>
        <end position="206"/>
    </location>
</feature>
<feature type="region of interest" description="Disordered" evidence="1">
    <location>
        <begin position="1"/>
        <end position="272"/>
    </location>
</feature>
<feature type="compositionally biased region" description="Basic and acidic residues" evidence="1">
    <location>
        <begin position="227"/>
        <end position="245"/>
    </location>
</feature>
<gene>
    <name evidence="2" type="ORF">MELLADRAFT_75364</name>
</gene>
<feature type="compositionally biased region" description="Gly residues" evidence="1">
    <location>
        <begin position="577"/>
        <end position="592"/>
    </location>
</feature>
<feature type="compositionally biased region" description="Acidic residues" evidence="1">
    <location>
        <begin position="66"/>
        <end position="80"/>
    </location>
</feature>
<evidence type="ECO:0000313" key="2">
    <source>
        <dbReference type="EMBL" id="EGG03081.1"/>
    </source>
</evidence>
<dbReference type="VEuPathDB" id="FungiDB:MELLADRAFT_75364"/>
<feature type="compositionally biased region" description="Basic residues" evidence="1">
    <location>
        <begin position="253"/>
        <end position="269"/>
    </location>
</feature>
<dbReference type="EMBL" id="GL883126">
    <property type="protein sequence ID" value="EGG03081.1"/>
    <property type="molecule type" value="Genomic_DNA"/>
</dbReference>
<dbReference type="Proteomes" id="UP000001072">
    <property type="component" value="Unassembled WGS sequence"/>
</dbReference>
<feature type="region of interest" description="Disordered" evidence="1">
    <location>
        <begin position="316"/>
        <end position="335"/>
    </location>
</feature>
<feature type="compositionally biased region" description="Polar residues" evidence="1">
    <location>
        <begin position="464"/>
        <end position="479"/>
    </location>
</feature>
<organism evidence="3">
    <name type="scientific">Melampsora larici-populina (strain 98AG31 / pathotype 3-4-7)</name>
    <name type="common">Poplar leaf rust fungus</name>
    <dbReference type="NCBI Taxonomy" id="747676"/>
    <lineage>
        <taxon>Eukaryota</taxon>
        <taxon>Fungi</taxon>
        <taxon>Dikarya</taxon>
        <taxon>Basidiomycota</taxon>
        <taxon>Pucciniomycotina</taxon>
        <taxon>Pucciniomycetes</taxon>
        <taxon>Pucciniales</taxon>
        <taxon>Melampsoraceae</taxon>
        <taxon>Melampsora</taxon>
    </lineage>
</organism>
<feature type="compositionally biased region" description="Polar residues" evidence="1">
    <location>
        <begin position="513"/>
        <end position="526"/>
    </location>
</feature>
<sequence length="592" mass="66620">MTKVDAAKAKAIRASRRIQGLEVPHTIEPTSGITTSEQPQTQSTYTPQPAQSTSKLQDEVQRNLLEENESEDSQPDEDDEARNPANRLRNQILETEPRISKNFIGHVPIPYPVGPIRAPRSDYKDSSSDGDDPEDDFLDNESSKEEEVTHKSISPDDSSAENSPSHKNLSASLGSSNNDQTSSDSESTSSSSSESESGSESDTGSDSSDRKSKKDKKRKRIAKVKKQLKEAKDELKRLSKLEKGKATSQSKKEKSKSRPSSKKKKKRKGIQVEIGVIPNSNLIQLQPFRREQMKKLHSSIPLTVFDQSFALADSKEYDRQHHSSSSKTTKNKGLDAPSEYKMSYGEWTENISLFKRYLIMHKHPEVAERINYHIKNVKQVKRSTECWMTALRYDILCRKSVFVEREDKHPIKDIGSFMKKYEEKAKDKSLNFGETNGGEANPYAKGGRLEFKHPETGQPIGYPNQHQQQISTTNVQPVASGSREHNFRGRRRAPRPPRTLQYQQYPYHQNNPSTYHNNLQPSQYQPFQALPQNPLPTIHMGFQTQGSTSNTTNSNIPASNFSSNSTKFPSRGNRGSWRGGRGGGGRQGQLES</sequence>
<dbReference type="InParanoid" id="F4RWT2"/>
<reference evidence="3" key="1">
    <citation type="journal article" date="2011" name="Proc. Natl. Acad. Sci. U.S.A.">
        <title>Obligate biotrophy features unraveled by the genomic analysis of rust fungi.</title>
        <authorList>
            <person name="Duplessis S."/>
            <person name="Cuomo C.A."/>
            <person name="Lin Y.-C."/>
            <person name="Aerts A."/>
            <person name="Tisserant E."/>
            <person name="Veneault-Fourrey C."/>
            <person name="Joly D.L."/>
            <person name="Hacquard S."/>
            <person name="Amselem J."/>
            <person name="Cantarel B.L."/>
            <person name="Chiu R."/>
            <person name="Coutinho P.M."/>
            <person name="Feau N."/>
            <person name="Field M."/>
            <person name="Frey P."/>
            <person name="Gelhaye E."/>
            <person name="Goldberg J."/>
            <person name="Grabherr M.G."/>
            <person name="Kodira C.D."/>
            <person name="Kohler A."/>
            <person name="Kuees U."/>
            <person name="Lindquist E.A."/>
            <person name="Lucas S.M."/>
            <person name="Mago R."/>
            <person name="Mauceli E."/>
            <person name="Morin E."/>
            <person name="Murat C."/>
            <person name="Pangilinan J.L."/>
            <person name="Park R."/>
            <person name="Pearson M."/>
            <person name="Quesneville H."/>
            <person name="Rouhier N."/>
            <person name="Sakthikumar S."/>
            <person name="Salamov A.A."/>
            <person name="Schmutz J."/>
            <person name="Selles B."/>
            <person name="Shapiro H."/>
            <person name="Tanguay P."/>
            <person name="Tuskan G.A."/>
            <person name="Henrissat B."/>
            <person name="Van de Peer Y."/>
            <person name="Rouze P."/>
            <person name="Ellis J.G."/>
            <person name="Dodds P.N."/>
            <person name="Schein J.E."/>
            <person name="Zhong S."/>
            <person name="Hamelin R.C."/>
            <person name="Grigoriev I.V."/>
            <person name="Szabo L.J."/>
            <person name="Martin F."/>
        </authorList>
    </citation>
    <scope>NUCLEOTIDE SEQUENCE [LARGE SCALE GENOMIC DNA]</scope>
    <source>
        <strain evidence="3">98AG31 / pathotype 3-4-7</strain>
    </source>
</reference>
<feature type="compositionally biased region" description="Basic and acidic residues" evidence="1">
    <location>
        <begin position="56"/>
        <end position="65"/>
    </location>
</feature>
<evidence type="ECO:0000256" key="1">
    <source>
        <dbReference type="SAM" id="MobiDB-lite"/>
    </source>
</evidence>
<accession>F4RWT2</accession>
<evidence type="ECO:0000313" key="3">
    <source>
        <dbReference type="Proteomes" id="UP000001072"/>
    </source>
</evidence>
<feature type="compositionally biased region" description="Polar residues" evidence="1">
    <location>
        <begin position="556"/>
        <end position="568"/>
    </location>
</feature>
<dbReference type="HOGENOM" id="CLU_460844_0_0_1"/>
<dbReference type="GeneID" id="18932646"/>
<protein>
    <submittedName>
        <fullName evidence="2">Uncharacterized protein</fullName>
    </submittedName>
</protein>
<feature type="region of interest" description="Disordered" evidence="1">
    <location>
        <begin position="430"/>
        <end position="592"/>
    </location>
</feature>
<feature type="compositionally biased region" description="Low complexity" evidence="1">
    <location>
        <begin position="501"/>
        <end position="512"/>
    </location>
</feature>
<dbReference type="RefSeq" id="XP_007413541.1">
    <property type="nucleotide sequence ID" value="XM_007413479.1"/>
</dbReference>
<feature type="compositionally biased region" description="Low complexity" evidence="1">
    <location>
        <begin position="34"/>
        <end position="54"/>
    </location>
</feature>
<feature type="compositionally biased region" description="Polar residues" evidence="1">
    <location>
        <begin position="155"/>
        <end position="173"/>
    </location>
</feature>
<feature type="compositionally biased region" description="Basic and acidic residues" evidence="1">
    <location>
        <begin position="141"/>
        <end position="154"/>
    </location>
</feature>
<feature type="compositionally biased region" description="Acidic residues" evidence="1">
    <location>
        <begin position="128"/>
        <end position="139"/>
    </location>
</feature>
<name>F4RWT2_MELLP</name>
<keyword evidence="3" id="KW-1185">Reference proteome</keyword>
<dbReference type="AlphaFoldDB" id="F4RWT2"/>